<dbReference type="OrthoDB" id="3156807at2759"/>
<keyword evidence="1" id="KW-0547">Nucleotide-binding</keyword>
<dbReference type="SUPFAM" id="SSF52540">
    <property type="entry name" value="P-loop containing nucleoside triphosphate hydrolases"/>
    <property type="match status" value="1"/>
</dbReference>
<dbReference type="EMBL" id="MU157913">
    <property type="protein sequence ID" value="KAF9523641.1"/>
    <property type="molecule type" value="Genomic_DNA"/>
</dbReference>
<evidence type="ECO:0000256" key="5">
    <source>
        <dbReference type="SAM" id="MobiDB-lite"/>
    </source>
</evidence>
<dbReference type="InterPro" id="IPR027417">
    <property type="entry name" value="P-loop_NTPase"/>
</dbReference>
<gene>
    <name evidence="7" type="ORF">CPB83DRAFT_898589</name>
</gene>
<comment type="caution">
    <text evidence="7">The sequence shown here is derived from an EMBL/GenBank/DDBJ whole genome shotgun (WGS) entry which is preliminary data.</text>
</comment>
<keyword evidence="4" id="KW-0067">ATP-binding</keyword>
<evidence type="ECO:0000259" key="6">
    <source>
        <dbReference type="Pfam" id="PF13361"/>
    </source>
</evidence>
<evidence type="ECO:0000313" key="7">
    <source>
        <dbReference type="EMBL" id="KAF9523641.1"/>
    </source>
</evidence>
<dbReference type="Gene3D" id="3.40.50.300">
    <property type="entry name" value="P-loop containing nucleotide triphosphate hydrolases"/>
    <property type="match status" value="2"/>
</dbReference>
<dbReference type="Proteomes" id="UP000807306">
    <property type="component" value="Unassembled WGS sequence"/>
</dbReference>
<evidence type="ECO:0000256" key="4">
    <source>
        <dbReference type="ARBA" id="ARBA00022840"/>
    </source>
</evidence>
<evidence type="ECO:0000256" key="2">
    <source>
        <dbReference type="ARBA" id="ARBA00022801"/>
    </source>
</evidence>
<dbReference type="Pfam" id="PF13361">
    <property type="entry name" value="UvrD_C"/>
    <property type="match status" value="1"/>
</dbReference>
<name>A0A9P6E6V7_9AGAR</name>
<dbReference type="PANTHER" id="PTHR21529:SF4">
    <property type="entry name" value="TPR AND ANKYRIN REPEAT-CONTAINING PROTEIN 1"/>
    <property type="match status" value="1"/>
</dbReference>
<accession>A0A9P6E6V7</accession>
<keyword evidence="2" id="KW-0378">Hydrolase</keyword>
<feature type="compositionally biased region" description="Polar residues" evidence="5">
    <location>
        <begin position="145"/>
        <end position="157"/>
    </location>
</feature>
<organism evidence="7 8">
    <name type="scientific">Crepidotus variabilis</name>
    <dbReference type="NCBI Taxonomy" id="179855"/>
    <lineage>
        <taxon>Eukaryota</taxon>
        <taxon>Fungi</taxon>
        <taxon>Dikarya</taxon>
        <taxon>Basidiomycota</taxon>
        <taxon>Agaricomycotina</taxon>
        <taxon>Agaricomycetes</taxon>
        <taxon>Agaricomycetidae</taxon>
        <taxon>Agaricales</taxon>
        <taxon>Agaricineae</taxon>
        <taxon>Crepidotaceae</taxon>
        <taxon>Crepidotus</taxon>
    </lineage>
</organism>
<evidence type="ECO:0000256" key="3">
    <source>
        <dbReference type="ARBA" id="ARBA00022806"/>
    </source>
</evidence>
<feature type="region of interest" description="Disordered" evidence="5">
    <location>
        <begin position="138"/>
        <end position="158"/>
    </location>
</feature>
<dbReference type="PANTHER" id="PTHR21529">
    <property type="entry name" value="MAMMARY TURMOR VIRUS RECEPTOR HOMOLOG 1, 2 MTVR1, 2"/>
    <property type="match status" value="1"/>
</dbReference>
<protein>
    <recommendedName>
        <fullName evidence="6">UvrD-like helicase C-terminal domain-containing protein</fullName>
    </recommendedName>
</protein>
<keyword evidence="8" id="KW-1185">Reference proteome</keyword>
<proteinExistence type="predicted"/>
<evidence type="ECO:0000256" key="1">
    <source>
        <dbReference type="ARBA" id="ARBA00022741"/>
    </source>
</evidence>
<evidence type="ECO:0000313" key="8">
    <source>
        <dbReference type="Proteomes" id="UP000807306"/>
    </source>
</evidence>
<sequence length="1512" mass="173113">MNPFSHSSDTDWVDLFHQSRLTTRRGIDDAIEAFLKQRIDQRALNTLFNIDKTHLVELIISEMDEELALNLLFSVERVTSPFTSSITFKIINKFSQFDLYSPTPLSYAQTHKFKTYRATLNSISAILDGLFSLKPVDSGRHRGPSTGTKAKNSQPGNSALDKAAEKLDLEPYKRLKLRFPKSSSEVEKMIARLLMEIQKAFEFYTSFFRETQVQDALKQAIAANGNTATSEEILSTDATEKEDTERIDRDVATEMSGHRISSLTLDVENIRGFGKWKIFLSPAADTDLRRCSKKERGFFQIVVKKLRDLSRGHFSSSCNHKPVASPQNGIAIWKANVTDNTRLVYHIDLMDEQDGYGGQRVAQVLIVHGLHTHDSFAPVPWEMISRRLGYRGKEWRKSARKRAPGDLLDVYIPMTWGNEALEEVTEPNSNSSSLVPMESEEDIKQMDAFFGQEKFVSFSKRLLHDMLANLDGEFPFEPSSKEREIVDYPYSCYVLGRSGTGKTITILYKMLSIERMFDELSEDLDRPRQVFITHSHVLVKKVKERFAKLYSTLVSASCSPEELKILAQAKDEGQEAEFGMQIDVGDDPSNWPTDLPHRFSELRQKNFPLFISYHHLCTMIEKDIWAAKAKPSGGIQRSAPERRTIDYNYFEKSYWRHFPMQLVKSLDPVTVYSEFMGVISGSEATLSGGSGYLNRDTYLQLAKNQEIAETVYDLFEVFRKRKKGDVDPAERTHAILKAFRDIEPRKFIGQRVDYMFLDEVQDYLLIDALLLRQLCVNPKGMIWAGDTAQTITKGSAFLFTQLTALLHRFEEERLSSARQEAQLPRPKTFFLAVNFRSHSGIVNVARSVVSVIQRFWPQTLDKMEEERGRFPGPKPIFFKRWNDSMDQEGRKDSEKAIPFGAEQCIIVRDEDARKRLKEEMGELGLIFTVGESKGLEFNDVLIYDFFNDCVITERAWQLLISAFDDDQSSRALPTGFDSMCYELKSLYVALTRAKNRLWLVDISDKATPLTNYWLSRPTPVIEQSDEVASLTALGQLSTPEQWKAKGDELFSKKLYYHARQCYIEAGRFFEVQVVDAHLSLESAEYQRTPDSYRKAAREFTACAESVGYNSRRSYYSVAADCFKKAEDYSTAIDHYIRAERFSLAIRLEIKLSNYDAALQTFLRHRTSLPGDDRKSLEYDLRHHFFQKRSFQLLSQLFDGDVDSQFTFFGSTEDKGAQEEHLLYHKRFDQAAHLRIEREDALAGISLFLLGKNFQLAKVVIIRELWLHTSFQDTAAPLVEKLLEYGSSIPPSHISIFEAEELRFMKLLSQTRNDQSAILQYGRAFSQANRSAPALLALDRYLISIRLHHLPLNELQQACAALQIYITLSQKLLAETTHTTVYIQQFGLRQTSSLGSVAVPPISVLFNRLTDAAASKKPIKISARKLEVLSRDFLAERVTTVYNSILQEGYLAQINRPCLVHRRWVMTLCSLYHLSSRPSIEWVSSWLNFTLSLATIRPIRGVSEQLNAPDMRL</sequence>
<dbReference type="InterPro" id="IPR039904">
    <property type="entry name" value="TRANK1"/>
</dbReference>
<feature type="domain" description="UvrD-like helicase C-terminal" evidence="6">
    <location>
        <begin position="925"/>
        <end position="1000"/>
    </location>
</feature>
<keyword evidence="3" id="KW-0347">Helicase</keyword>
<dbReference type="InterPro" id="IPR014017">
    <property type="entry name" value="DNA_helicase_UvrD-like_C"/>
</dbReference>
<reference evidence="7" key="1">
    <citation type="submission" date="2020-11" db="EMBL/GenBank/DDBJ databases">
        <authorList>
            <consortium name="DOE Joint Genome Institute"/>
            <person name="Ahrendt S."/>
            <person name="Riley R."/>
            <person name="Andreopoulos W."/>
            <person name="Labutti K."/>
            <person name="Pangilinan J."/>
            <person name="Ruiz-Duenas F.J."/>
            <person name="Barrasa J.M."/>
            <person name="Sanchez-Garcia M."/>
            <person name="Camarero S."/>
            <person name="Miyauchi S."/>
            <person name="Serrano A."/>
            <person name="Linde D."/>
            <person name="Babiker R."/>
            <person name="Drula E."/>
            <person name="Ayuso-Fernandez I."/>
            <person name="Pacheco R."/>
            <person name="Padilla G."/>
            <person name="Ferreira P."/>
            <person name="Barriuso J."/>
            <person name="Kellner H."/>
            <person name="Castanera R."/>
            <person name="Alfaro M."/>
            <person name="Ramirez L."/>
            <person name="Pisabarro A.G."/>
            <person name="Kuo A."/>
            <person name="Tritt A."/>
            <person name="Lipzen A."/>
            <person name="He G."/>
            <person name="Yan M."/>
            <person name="Ng V."/>
            <person name="Cullen D."/>
            <person name="Martin F."/>
            <person name="Rosso M.-N."/>
            <person name="Henrissat B."/>
            <person name="Hibbett D."/>
            <person name="Martinez A.T."/>
            <person name="Grigoriev I.V."/>
        </authorList>
    </citation>
    <scope>NUCLEOTIDE SEQUENCE</scope>
    <source>
        <strain evidence="7">CBS 506.95</strain>
    </source>
</reference>